<accession>A0ABY7DFK8</accession>
<reference evidence="1" key="1">
    <citation type="submission" date="2022-11" db="EMBL/GenBank/DDBJ databases">
        <title>Centuries of genome instability and evolution in soft-shell clam transmissible cancer (bioRxiv).</title>
        <authorList>
            <person name="Hart S.F.M."/>
            <person name="Yonemitsu M.A."/>
            <person name="Giersch R.M."/>
            <person name="Beal B.F."/>
            <person name="Arriagada G."/>
            <person name="Davis B.W."/>
            <person name="Ostrander E.A."/>
            <person name="Goff S.P."/>
            <person name="Metzger M.J."/>
        </authorList>
    </citation>
    <scope>NUCLEOTIDE SEQUENCE</scope>
    <source>
        <strain evidence="1">MELC-2E11</strain>
        <tissue evidence="1">Siphon/mantle</tissue>
    </source>
</reference>
<evidence type="ECO:0000313" key="1">
    <source>
        <dbReference type="EMBL" id="WAQ96479.1"/>
    </source>
</evidence>
<evidence type="ECO:0000313" key="2">
    <source>
        <dbReference type="Proteomes" id="UP001164746"/>
    </source>
</evidence>
<sequence length="712" mass="80705">MVASMKIVITCINPGKVGSRRLADLNATLAKYNESLIKNKKLQEKSRTLDPSDEGNANGHETSCQYILPGNVDDVYADLDEYMSKQGEYEYVDLDDFFPSNRYKRREYVKKLKISKPVMLYRVAYGGCVGTLNFIWRVLDTDSQERFEKNGRIISRFETTAENSEQKNMNERVAEIVFGSDDLKLILDMRAMNGSDTKEEIMERLPDDTPVPSTESLRLQFTPANQFSQAALKYSSRLNVKFRRQYTLCLDDKAIVPIGEPSVPISTGVRGHNKVLTQNDGPRLVASDHDFHIGGIVPSVVLVSDIPENPSDSFFKGHVFVSSKDKVFEPSAPFRHAIELTRLLQENYSENSLDLDHSVLCILTDGGPDHRLTYDSVKTSLLEIFLTLDFDCLIAIRTAPNHSWMNPAERCMSILNLSLQHVSLRREKMPEQFEKMVKGKASLAAVRNQAEIHPALKEAFQSSIKPTIETVNKRFERMKLKGEKLKVYAGATEEDIERNLDIVKIATGSARTSFSSSSKSKDFKNDGPLQMFLSSHGKSSHYCFQLMKCTDRDCKYCTNNPVRNVTMYKSCRSCRSQHQMQVYGKPLTVDKFRPSARSTDFDDEAVEQDKKNREILKATKARDVVRCAECRKPRVVYSPSKTDREQDALLRRMKEENLYVCGDPMADDSGLVTLRASYCTSDVEIAYYSSGFSKVVPPESLDLYDSNFGDFI</sequence>
<gene>
    <name evidence="1" type="ORF">MAR_029169</name>
</gene>
<protein>
    <submittedName>
        <fullName evidence="1">Uncharacterized protein</fullName>
    </submittedName>
</protein>
<name>A0ABY7DFK8_MYAAR</name>
<keyword evidence="2" id="KW-1185">Reference proteome</keyword>
<dbReference type="Proteomes" id="UP001164746">
    <property type="component" value="Chromosome 2"/>
</dbReference>
<dbReference type="EMBL" id="CP111013">
    <property type="protein sequence ID" value="WAQ96479.1"/>
    <property type="molecule type" value="Genomic_DNA"/>
</dbReference>
<proteinExistence type="predicted"/>
<organism evidence="1 2">
    <name type="scientific">Mya arenaria</name>
    <name type="common">Soft-shell clam</name>
    <dbReference type="NCBI Taxonomy" id="6604"/>
    <lineage>
        <taxon>Eukaryota</taxon>
        <taxon>Metazoa</taxon>
        <taxon>Spiralia</taxon>
        <taxon>Lophotrochozoa</taxon>
        <taxon>Mollusca</taxon>
        <taxon>Bivalvia</taxon>
        <taxon>Autobranchia</taxon>
        <taxon>Heteroconchia</taxon>
        <taxon>Euheterodonta</taxon>
        <taxon>Imparidentia</taxon>
        <taxon>Neoheterodontei</taxon>
        <taxon>Myida</taxon>
        <taxon>Myoidea</taxon>
        <taxon>Myidae</taxon>
        <taxon>Mya</taxon>
    </lineage>
</organism>